<dbReference type="Pfam" id="PF01423">
    <property type="entry name" value="LSM"/>
    <property type="match status" value="1"/>
</dbReference>
<dbReference type="AlphaFoldDB" id="A0A6U4ILU6"/>
<evidence type="ECO:0000256" key="5">
    <source>
        <dbReference type="ARBA" id="ARBA00022664"/>
    </source>
</evidence>
<evidence type="ECO:0000256" key="7">
    <source>
        <dbReference type="ARBA" id="ARBA00023242"/>
    </source>
</evidence>
<dbReference type="FunFam" id="2.30.30.100:FF:000002">
    <property type="entry name" value="Small nuclear ribonucleoprotein Sm D3"/>
    <property type="match status" value="1"/>
</dbReference>
<comment type="similarity">
    <text evidence="3 9">Belongs to the snRNP core protein family.</text>
</comment>
<sequence>MGWGLERGGSDGRVGVASGAVPMQDAVGGRRCAVPGCLGALLTFASRPCKRTCPCLRSSLQSIPFPPTVGVPLRLLFEGEGHMVTVELKNGEIYRGHLEAAEETMNMQLHEVTMTARDGRTHHLEAVYLRGSQIKFVILPSMLKSAAIFKKVQTAKSKHVEALRGRGRGGRAPRGRQ</sequence>
<evidence type="ECO:0000313" key="11">
    <source>
        <dbReference type="EMBL" id="CAD9263280.1"/>
    </source>
</evidence>
<evidence type="ECO:0000256" key="4">
    <source>
        <dbReference type="ARBA" id="ARBA00022490"/>
    </source>
</evidence>
<dbReference type="CDD" id="cd01721">
    <property type="entry name" value="Sm_D3"/>
    <property type="match status" value="1"/>
</dbReference>
<protein>
    <recommendedName>
        <fullName evidence="9">Small nuclear ribonucleoprotein Sm D3</fullName>
        <shortName evidence="9">Sm-D3</shortName>
    </recommendedName>
    <alternativeName>
        <fullName evidence="9">snRNP core protein D3</fullName>
    </alternativeName>
</protein>
<evidence type="ECO:0000256" key="6">
    <source>
        <dbReference type="ARBA" id="ARBA00023187"/>
    </source>
</evidence>
<dbReference type="InterPro" id="IPR027141">
    <property type="entry name" value="LSm4/Sm_D1/D3"/>
</dbReference>
<evidence type="ECO:0000256" key="1">
    <source>
        <dbReference type="ARBA" id="ARBA00004123"/>
    </source>
</evidence>
<evidence type="ECO:0000256" key="3">
    <source>
        <dbReference type="ARBA" id="ARBA00008146"/>
    </source>
</evidence>
<dbReference type="GO" id="GO:0005681">
    <property type="term" value="C:spliceosomal complex"/>
    <property type="evidence" value="ECO:0007669"/>
    <property type="project" value="InterPro"/>
</dbReference>
<organism evidence="11">
    <name type="scientific">Phaeomonas parva</name>
    <dbReference type="NCBI Taxonomy" id="124430"/>
    <lineage>
        <taxon>Eukaryota</taxon>
        <taxon>Sar</taxon>
        <taxon>Stramenopiles</taxon>
        <taxon>Ochrophyta</taxon>
        <taxon>Pinguiophyceae</taxon>
        <taxon>Pinguiochrysidales</taxon>
        <taxon>Pinguiochrysidaceae</taxon>
        <taxon>Phaeomonas</taxon>
    </lineage>
</organism>
<dbReference type="Gene3D" id="2.30.30.100">
    <property type="match status" value="1"/>
</dbReference>
<proteinExistence type="inferred from homology"/>
<keyword evidence="7 9" id="KW-0539">Nucleus</keyword>
<dbReference type="PROSITE" id="PS52002">
    <property type="entry name" value="SM"/>
    <property type="match status" value="1"/>
</dbReference>
<evidence type="ECO:0000259" key="10">
    <source>
        <dbReference type="PROSITE" id="PS52002"/>
    </source>
</evidence>
<dbReference type="GO" id="GO:0005829">
    <property type="term" value="C:cytosol"/>
    <property type="evidence" value="ECO:0007669"/>
    <property type="project" value="UniProtKB-SubCell"/>
</dbReference>
<dbReference type="SUPFAM" id="SSF50182">
    <property type="entry name" value="Sm-like ribonucleoproteins"/>
    <property type="match status" value="1"/>
</dbReference>
<keyword evidence="5 9" id="KW-0507">mRNA processing</keyword>
<feature type="domain" description="Sm" evidence="10">
    <location>
        <begin position="71"/>
        <end position="143"/>
    </location>
</feature>
<keyword evidence="4" id="KW-0963">Cytoplasm</keyword>
<name>A0A6U4ILU6_9STRA</name>
<keyword evidence="8 9" id="KW-0687">Ribonucleoprotein</keyword>
<dbReference type="SMART" id="SM00651">
    <property type="entry name" value="Sm"/>
    <property type="match status" value="1"/>
</dbReference>
<accession>A0A6U4ILU6</accession>
<dbReference type="EMBL" id="HBGJ01034166">
    <property type="protein sequence ID" value="CAD9263283.1"/>
    <property type="molecule type" value="Transcribed_RNA"/>
</dbReference>
<evidence type="ECO:0000256" key="2">
    <source>
        <dbReference type="ARBA" id="ARBA00004514"/>
    </source>
</evidence>
<evidence type="ECO:0000256" key="9">
    <source>
        <dbReference type="RuleBase" id="RU365050"/>
    </source>
</evidence>
<reference evidence="11" key="1">
    <citation type="submission" date="2021-01" db="EMBL/GenBank/DDBJ databases">
        <authorList>
            <person name="Corre E."/>
            <person name="Pelletier E."/>
            <person name="Niang G."/>
            <person name="Scheremetjew M."/>
            <person name="Finn R."/>
            <person name="Kale V."/>
            <person name="Holt S."/>
            <person name="Cochrane G."/>
            <person name="Meng A."/>
            <person name="Brown T."/>
            <person name="Cohen L."/>
        </authorList>
    </citation>
    <scope>NUCLEOTIDE SEQUENCE</scope>
    <source>
        <strain evidence="11">CCMP2877</strain>
    </source>
</reference>
<evidence type="ECO:0000256" key="8">
    <source>
        <dbReference type="ARBA" id="ARBA00023274"/>
    </source>
</evidence>
<dbReference type="EMBL" id="HBGJ01034163">
    <property type="protein sequence ID" value="CAD9263280.1"/>
    <property type="molecule type" value="Transcribed_RNA"/>
</dbReference>
<dbReference type="GO" id="GO:0000387">
    <property type="term" value="P:spliceosomal snRNP assembly"/>
    <property type="evidence" value="ECO:0007669"/>
    <property type="project" value="UniProtKB-UniRule"/>
</dbReference>
<dbReference type="InterPro" id="IPR010920">
    <property type="entry name" value="LSM_dom_sf"/>
</dbReference>
<comment type="subcellular location">
    <subcellularLocation>
        <location evidence="2">Cytoplasm</location>
        <location evidence="2">Cytosol</location>
    </subcellularLocation>
    <subcellularLocation>
        <location evidence="1 9">Nucleus</location>
    </subcellularLocation>
</comment>
<dbReference type="InterPro" id="IPR047575">
    <property type="entry name" value="Sm"/>
</dbReference>
<dbReference type="PANTHER" id="PTHR23338">
    <property type="entry name" value="SMALL NUCLEAR RIBONUCLEOPROTEIN SM"/>
    <property type="match status" value="1"/>
</dbReference>
<dbReference type="GO" id="GO:0003723">
    <property type="term" value="F:RNA binding"/>
    <property type="evidence" value="ECO:0007669"/>
    <property type="project" value="InterPro"/>
</dbReference>
<dbReference type="InterPro" id="IPR001163">
    <property type="entry name" value="Sm_dom_euk/arc"/>
</dbReference>
<dbReference type="InterPro" id="IPR034099">
    <property type="entry name" value="SmD3"/>
</dbReference>
<evidence type="ECO:0000313" key="12">
    <source>
        <dbReference type="EMBL" id="CAD9263283.1"/>
    </source>
</evidence>
<keyword evidence="6 9" id="KW-0508">mRNA splicing</keyword>
<gene>
    <name evidence="11" type="ORF">PPAR1163_LOCUS21663</name>
    <name evidence="12" type="ORF">PPAR1163_LOCUS21666</name>
</gene>